<organism evidence="1 2">
    <name type="scientific">Ensete ventricosum</name>
    <name type="common">Abyssinian banana</name>
    <name type="synonym">Musa ensete</name>
    <dbReference type="NCBI Taxonomy" id="4639"/>
    <lineage>
        <taxon>Eukaryota</taxon>
        <taxon>Viridiplantae</taxon>
        <taxon>Streptophyta</taxon>
        <taxon>Embryophyta</taxon>
        <taxon>Tracheophyta</taxon>
        <taxon>Spermatophyta</taxon>
        <taxon>Magnoliopsida</taxon>
        <taxon>Liliopsida</taxon>
        <taxon>Zingiberales</taxon>
        <taxon>Musaceae</taxon>
        <taxon>Ensete</taxon>
    </lineage>
</organism>
<protein>
    <submittedName>
        <fullName evidence="1">Uncharacterized protein</fullName>
    </submittedName>
</protein>
<dbReference type="AlphaFoldDB" id="A0A426ZFQ2"/>
<sequence>MLLRTRQECIGSSMRVSEVCQDGTREFVRIRPRLTGRLSKVAENLVGSKPLVSDGCTITAQAFERLTMAGPLRLGG</sequence>
<evidence type="ECO:0000313" key="1">
    <source>
        <dbReference type="EMBL" id="RRT62781.1"/>
    </source>
</evidence>
<proteinExistence type="predicted"/>
<comment type="caution">
    <text evidence="1">The sequence shown here is derived from an EMBL/GenBank/DDBJ whole genome shotgun (WGS) entry which is preliminary data.</text>
</comment>
<name>A0A426ZFQ2_ENSVE</name>
<accession>A0A426ZFQ2</accession>
<dbReference type="EMBL" id="AMZH03006854">
    <property type="protein sequence ID" value="RRT62781.1"/>
    <property type="molecule type" value="Genomic_DNA"/>
</dbReference>
<gene>
    <name evidence="1" type="ORF">B296_00013932</name>
</gene>
<reference evidence="1 2" key="1">
    <citation type="journal article" date="2014" name="Agronomy (Basel)">
        <title>A Draft Genome Sequence for Ensete ventricosum, the Drought-Tolerant Tree Against Hunger.</title>
        <authorList>
            <person name="Harrison J."/>
            <person name="Moore K.A."/>
            <person name="Paszkiewicz K."/>
            <person name="Jones T."/>
            <person name="Grant M."/>
            <person name="Ambacheew D."/>
            <person name="Muzemil S."/>
            <person name="Studholme D.J."/>
        </authorList>
    </citation>
    <scope>NUCLEOTIDE SEQUENCE [LARGE SCALE GENOMIC DNA]</scope>
</reference>
<dbReference type="Proteomes" id="UP000287651">
    <property type="component" value="Unassembled WGS sequence"/>
</dbReference>
<evidence type="ECO:0000313" key="2">
    <source>
        <dbReference type="Proteomes" id="UP000287651"/>
    </source>
</evidence>